<evidence type="ECO:0000256" key="9">
    <source>
        <dbReference type="ARBA" id="ARBA00023136"/>
    </source>
</evidence>
<dbReference type="GO" id="GO:0005886">
    <property type="term" value="C:plasma membrane"/>
    <property type="evidence" value="ECO:0007669"/>
    <property type="project" value="UniProtKB-SubCell"/>
</dbReference>
<name>E3G242_ENTLS</name>
<feature type="domain" description="GspL cytoplasmic actin-ATPase-like" evidence="12">
    <location>
        <begin position="9"/>
        <end position="225"/>
    </location>
</feature>
<dbReference type="InterPro" id="IPR025691">
    <property type="entry name" value="GspL_pp_dom"/>
</dbReference>
<evidence type="ECO:0000256" key="7">
    <source>
        <dbReference type="ARBA" id="ARBA00022927"/>
    </source>
</evidence>
<keyword evidence="5" id="KW-0997">Cell inner membrane</keyword>
<dbReference type="AlphaFoldDB" id="E3G242"/>
<dbReference type="CDD" id="cd24017">
    <property type="entry name" value="ASKHA_T2SSL_N"/>
    <property type="match status" value="1"/>
</dbReference>
<protein>
    <recommendedName>
        <fullName evidence="10">Type II secretion system protein L</fullName>
        <shortName evidence="10">T2SS protein L</shortName>
    </recommendedName>
</protein>
<comment type="function">
    <text evidence="10">Inner membrane component of the type II secretion system required for the energy-dependent secretion of extracellular factors such as proteases and toxins from the periplasm.</text>
</comment>
<gene>
    <name evidence="14" type="ordered locus">Entcl_2929</name>
</gene>
<dbReference type="Pfam" id="PF05134">
    <property type="entry name" value="T2SSL"/>
    <property type="match status" value="1"/>
</dbReference>
<dbReference type="NCBIfam" id="TIGR01709">
    <property type="entry name" value="typeII_sec_gspL"/>
    <property type="match status" value="1"/>
</dbReference>
<sequence length="381" mass="42562">MKQVLFVRPGREGDARVWWRESGSLQVGELAGWDDIATLGDHALADRVCLLLPASEMIFRRFTLTGKRLRGQAASFSWLAEETVIGDVDELHWTVLQKRGGDVDAVAIARTRLADWLTRCADAGLTVVQVLPDAYLLPETAGGCTLASAESEYWLRMSPPGACQSDAQWLPLLLQKGAINGVTCYGDAPAGVAVGIQEAWQHPLLLIQAQWEACRISLLHGEFALRAGSEQSRRRYRRWLLAAAALVCCLFLLPPALRGWLLVQQENRLQDEMMQLTQHHFPSLRQASNLKYHFGQSVKKEKKGLFLQLEVLNALRQRVPGVQVNRIEYDDRSQRITLLVASSQQRALEQFVGQAEAQFTFALQPVSTVAPYTAMMTGTWK</sequence>
<evidence type="ECO:0000256" key="1">
    <source>
        <dbReference type="ARBA" id="ARBA00004377"/>
    </source>
</evidence>
<dbReference type="GO" id="GO:0015627">
    <property type="term" value="C:type II protein secretion system complex"/>
    <property type="evidence" value="ECO:0007669"/>
    <property type="project" value="InterPro"/>
</dbReference>
<keyword evidence="4" id="KW-1003">Cell membrane</keyword>
<dbReference type="InterPro" id="IPR007812">
    <property type="entry name" value="T2SS_protein-GspL"/>
</dbReference>
<evidence type="ECO:0000256" key="8">
    <source>
        <dbReference type="ARBA" id="ARBA00022989"/>
    </source>
</evidence>
<dbReference type="SUPFAM" id="SSF53067">
    <property type="entry name" value="Actin-like ATPase domain"/>
    <property type="match status" value="1"/>
</dbReference>
<accession>E3G242</accession>
<dbReference type="KEGG" id="esc:Entcl_2929"/>
<dbReference type="InterPro" id="IPR043129">
    <property type="entry name" value="ATPase_NBD"/>
</dbReference>
<keyword evidence="9 11" id="KW-0472">Membrane</keyword>
<organism evidence="14 15">
    <name type="scientific">Enterobacter lignolyticus (strain SCF1)</name>
    <dbReference type="NCBI Taxonomy" id="701347"/>
    <lineage>
        <taxon>Bacteria</taxon>
        <taxon>Pseudomonadati</taxon>
        <taxon>Pseudomonadota</taxon>
        <taxon>Gammaproteobacteria</taxon>
        <taxon>Enterobacterales</taxon>
        <taxon>Enterobacteriaceae</taxon>
        <taxon>Pluralibacter</taxon>
    </lineage>
</organism>
<dbReference type="RefSeq" id="WP_013366906.1">
    <property type="nucleotide sequence ID" value="NC_014618.1"/>
</dbReference>
<dbReference type="eggNOG" id="COG3297">
    <property type="taxonomic scope" value="Bacteria"/>
</dbReference>
<dbReference type="GO" id="GO:0015628">
    <property type="term" value="P:protein secretion by the type II secretion system"/>
    <property type="evidence" value="ECO:0007669"/>
    <property type="project" value="InterPro"/>
</dbReference>
<proteinExistence type="inferred from homology"/>
<dbReference type="PIRSF" id="PIRSF015761">
    <property type="entry name" value="Protein_L"/>
    <property type="match status" value="1"/>
</dbReference>
<dbReference type="InterPro" id="IPR024230">
    <property type="entry name" value="GspL_cyto_dom"/>
</dbReference>
<feature type="transmembrane region" description="Helical" evidence="11">
    <location>
        <begin position="239"/>
        <end position="261"/>
    </location>
</feature>
<evidence type="ECO:0000259" key="13">
    <source>
        <dbReference type="Pfam" id="PF12693"/>
    </source>
</evidence>
<evidence type="ECO:0000256" key="10">
    <source>
        <dbReference type="PIRNR" id="PIRNR015761"/>
    </source>
</evidence>
<reference evidence="14 15" key="2">
    <citation type="journal article" date="2011" name="Stand. Genomic Sci.">
        <title>Complete genome sequence of 'Enterobacter lignolyticus' SCF1.</title>
        <authorList>
            <person name="Deangelis K.M."/>
            <person name="D'Haeseleer P."/>
            <person name="Chivian D."/>
            <person name="Fortney J.L."/>
            <person name="Khudyakov J."/>
            <person name="Simmons B."/>
            <person name="Woo H."/>
            <person name="Arkin A.P."/>
            <person name="Davenport K.W."/>
            <person name="Goodwin L."/>
            <person name="Chen A."/>
            <person name="Ivanova N."/>
            <person name="Kyrpides N.C."/>
            <person name="Mavromatis K."/>
            <person name="Woyke T."/>
            <person name="Hazen T.C."/>
        </authorList>
    </citation>
    <scope>NUCLEOTIDE SEQUENCE [LARGE SCALE GENOMIC DNA]</scope>
    <source>
        <strain evidence="14 15">SCF1</strain>
    </source>
</reference>
<evidence type="ECO:0000313" key="15">
    <source>
        <dbReference type="Proteomes" id="UP000006872"/>
    </source>
</evidence>
<reference evidence="15" key="1">
    <citation type="submission" date="2010-10" db="EMBL/GenBank/DDBJ databases">
        <title>Complete sequence of Enterobacter cloacae SCF1.</title>
        <authorList>
            <consortium name="US DOE Joint Genome Institute"/>
            <person name="Lucas S."/>
            <person name="Copeland A."/>
            <person name="Lapidus A."/>
            <person name="Cheng J.-F."/>
            <person name="Bruce D."/>
            <person name="Goodwin L."/>
            <person name="Pitluck S."/>
            <person name="Davenport K."/>
            <person name="Detter J.C."/>
            <person name="Han C."/>
            <person name="Tapia R."/>
            <person name="Land M."/>
            <person name="Hauser L."/>
            <person name="Chang Y.-J."/>
            <person name="Jeffries C."/>
            <person name="Kyrpides N."/>
            <person name="Ivanova N."/>
            <person name="Mikhailova N."/>
            <person name="DeAngelis K."/>
            <person name="Arkin A.P."/>
            <person name="Chivian D."/>
            <person name="Edwards B."/>
            <person name="Woo H."/>
            <person name="Hazen T.C."/>
            <person name="Woyke T."/>
        </authorList>
    </citation>
    <scope>NUCLEOTIDE SEQUENCE [LARGE SCALE GENOMIC DNA]</scope>
    <source>
        <strain evidence="15">SCF1</strain>
    </source>
</reference>
<dbReference type="EMBL" id="CP002272">
    <property type="protein sequence ID" value="ADO49176.1"/>
    <property type="molecule type" value="Genomic_DNA"/>
</dbReference>
<dbReference type="GO" id="GO:0009276">
    <property type="term" value="C:Gram-negative-bacterium-type cell wall"/>
    <property type="evidence" value="ECO:0007669"/>
    <property type="project" value="InterPro"/>
</dbReference>
<keyword evidence="6 11" id="KW-0812">Transmembrane</keyword>
<dbReference type="STRING" id="701347.Entcl_2929"/>
<dbReference type="HOGENOM" id="CLU_061518_0_0_6"/>
<keyword evidence="7 10" id="KW-0653">Protein transport</keyword>
<dbReference type="Gene3D" id="3.30.1360.100">
    <property type="entry name" value="General secretion pathway protein M, EpsM"/>
    <property type="match status" value="1"/>
</dbReference>
<keyword evidence="3 10" id="KW-0813">Transport</keyword>
<evidence type="ECO:0000256" key="4">
    <source>
        <dbReference type="ARBA" id="ARBA00022475"/>
    </source>
</evidence>
<keyword evidence="8 11" id="KW-1133">Transmembrane helix</keyword>
<evidence type="ECO:0000256" key="3">
    <source>
        <dbReference type="ARBA" id="ARBA00022448"/>
    </source>
</evidence>
<evidence type="ECO:0000256" key="5">
    <source>
        <dbReference type="ARBA" id="ARBA00022519"/>
    </source>
</evidence>
<comment type="similarity">
    <text evidence="2 10">Belongs to the GSP L family.</text>
</comment>
<keyword evidence="15" id="KW-1185">Reference proteome</keyword>
<dbReference type="Pfam" id="PF12693">
    <property type="entry name" value="GspL_C"/>
    <property type="match status" value="1"/>
</dbReference>
<dbReference type="Proteomes" id="UP000006872">
    <property type="component" value="Chromosome"/>
</dbReference>
<dbReference type="Gene3D" id="3.30.420.370">
    <property type="match status" value="1"/>
</dbReference>
<comment type="subcellular location">
    <subcellularLocation>
        <location evidence="1">Cell inner membrane</location>
        <topology evidence="1">Single-pass membrane protein</topology>
    </subcellularLocation>
</comment>
<feature type="domain" description="GspL periplasmic" evidence="13">
    <location>
        <begin position="236"/>
        <end position="364"/>
    </location>
</feature>
<evidence type="ECO:0000313" key="14">
    <source>
        <dbReference type="EMBL" id="ADO49176.1"/>
    </source>
</evidence>
<evidence type="ECO:0000256" key="6">
    <source>
        <dbReference type="ARBA" id="ARBA00022692"/>
    </source>
</evidence>
<evidence type="ECO:0000256" key="11">
    <source>
        <dbReference type="SAM" id="Phobius"/>
    </source>
</evidence>
<evidence type="ECO:0000259" key="12">
    <source>
        <dbReference type="Pfam" id="PF05134"/>
    </source>
</evidence>
<evidence type="ECO:0000256" key="2">
    <source>
        <dbReference type="ARBA" id="ARBA00005318"/>
    </source>
</evidence>
<dbReference type="Gene3D" id="3.30.420.380">
    <property type="match status" value="1"/>
</dbReference>